<dbReference type="AlphaFoldDB" id="A0AAI9XC59"/>
<reference evidence="2" key="1">
    <citation type="submission" date="2015-06" db="EMBL/GenBank/DDBJ databases">
        <authorList>
            <person name="Nguyen H."/>
        </authorList>
    </citation>
    <scope>NUCLEOTIDE SEQUENCE</scope>
    <source>
        <strain evidence="2">DAOM 180753</strain>
    </source>
</reference>
<keyword evidence="1" id="KW-0812">Transmembrane</keyword>
<organism evidence="2 3">
    <name type="scientific">Penicillium thymicola</name>
    <dbReference type="NCBI Taxonomy" id="293382"/>
    <lineage>
        <taxon>Eukaryota</taxon>
        <taxon>Fungi</taxon>
        <taxon>Dikarya</taxon>
        <taxon>Ascomycota</taxon>
        <taxon>Pezizomycotina</taxon>
        <taxon>Eurotiomycetes</taxon>
        <taxon>Eurotiomycetidae</taxon>
        <taxon>Eurotiales</taxon>
        <taxon>Aspergillaceae</taxon>
        <taxon>Penicillium</taxon>
    </lineage>
</organism>
<proteinExistence type="predicted"/>
<accession>A0AAI9XC59</accession>
<dbReference type="EMBL" id="LACB01000026">
    <property type="protein sequence ID" value="KAJ9491685.1"/>
    <property type="molecule type" value="Genomic_DNA"/>
</dbReference>
<comment type="caution">
    <text evidence="2">The sequence shown here is derived from an EMBL/GenBank/DDBJ whole genome shotgun (WGS) entry which is preliminary data.</text>
</comment>
<reference evidence="2" key="2">
    <citation type="journal article" date="2016" name="Fungal Biol.">
        <title>Ochratoxin A production by Penicillium thymicola.</title>
        <authorList>
            <person name="Nguyen H.D.T."/>
            <person name="McMullin D.R."/>
            <person name="Ponomareva E."/>
            <person name="Riley R."/>
            <person name="Pomraning K.R."/>
            <person name="Baker S.E."/>
            <person name="Seifert K.A."/>
        </authorList>
    </citation>
    <scope>NUCLEOTIDE SEQUENCE</scope>
    <source>
        <strain evidence="2">DAOM 180753</strain>
    </source>
</reference>
<protein>
    <submittedName>
        <fullName evidence="2">Uncharacterized protein</fullName>
    </submittedName>
</protein>
<evidence type="ECO:0000256" key="1">
    <source>
        <dbReference type="SAM" id="Phobius"/>
    </source>
</evidence>
<keyword evidence="3" id="KW-1185">Reference proteome</keyword>
<dbReference type="Proteomes" id="UP001227192">
    <property type="component" value="Unassembled WGS sequence"/>
</dbReference>
<keyword evidence="1" id="KW-0472">Membrane</keyword>
<evidence type="ECO:0000313" key="2">
    <source>
        <dbReference type="EMBL" id="KAJ9491685.1"/>
    </source>
</evidence>
<name>A0AAI9XC59_PENTH</name>
<evidence type="ECO:0000313" key="3">
    <source>
        <dbReference type="Proteomes" id="UP001227192"/>
    </source>
</evidence>
<feature type="transmembrane region" description="Helical" evidence="1">
    <location>
        <begin position="26"/>
        <end position="49"/>
    </location>
</feature>
<keyword evidence="1" id="KW-1133">Transmembrane helix</keyword>
<gene>
    <name evidence="2" type="ORF">VN97_g1537</name>
</gene>
<sequence>MKGVASAFQPLFCHRLLEVRSSFLDILLRVFLVITFLYIGITQFGVVAVQRHSPWHDLNITARQYKPMRELCDGDPFSRP</sequence>